<dbReference type="GO" id="GO:0005739">
    <property type="term" value="C:mitochondrion"/>
    <property type="evidence" value="ECO:0007669"/>
    <property type="project" value="UniProtKB-SubCell"/>
</dbReference>
<organism evidence="8 9">
    <name type="scientific">Punica granatum</name>
    <name type="common">Pomegranate</name>
    <dbReference type="NCBI Taxonomy" id="22663"/>
    <lineage>
        <taxon>Eukaryota</taxon>
        <taxon>Viridiplantae</taxon>
        <taxon>Streptophyta</taxon>
        <taxon>Embryophyta</taxon>
        <taxon>Tracheophyta</taxon>
        <taxon>Spermatophyta</taxon>
        <taxon>Magnoliopsida</taxon>
        <taxon>eudicotyledons</taxon>
        <taxon>Gunneridae</taxon>
        <taxon>Pentapetalae</taxon>
        <taxon>rosids</taxon>
        <taxon>malvids</taxon>
        <taxon>Myrtales</taxon>
        <taxon>Lythraceae</taxon>
        <taxon>Punica</taxon>
    </lineage>
</organism>
<keyword evidence="6" id="KW-0342">GTP-binding</keyword>
<dbReference type="Gene3D" id="1.10.1580.10">
    <property type="match status" value="1"/>
</dbReference>
<evidence type="ECO:0000313" key="8">
    <source>
        <dbReference type="EMBL" id="OWM83637.1"/>
    </source>
</evidence>
<evidence type="ECO:0000256" key="6">
    <source>
        <dbReference type="ARBA" id="ARBA00023134"/>
    </source>
</evidence>
<proteinExistence type="predicted"/>
<dbReference type="InterPro" id="IPR023179">
    <property type="entry name" value="GTP-bd_ortho_bundle_sf"/>
</dbReference>
<evidence type="ECO:0000256" key="2">
    <source>
        <dbReference type="ARBA" id="ARBA00022741"/>
    </source>
</evidence>
<dbReference type="InterPro" id="IPR006073">
    <property type="entry name" value="GTP-bd"/>
</dbReference>
<dbReference type="GO" id="GO:0005525">
    <property type="term" value="F:GTP binding"/>
    <property type="evidence" value="ECO:0007669"/>
    <property type="project" value="UniProtKB-KW"/>
</dbReference>
<dbReference type="FunFam" id="3.40.50.300:FF:001008">
    <property type="entry name" value="Mitochondrial GTPase 1"/>
    <property type="match status" value="1"/>
</dbReference>
<evidence type="ECO:0000256" key="5">
    <source>
        <dbReference type="ARBA" id="ARBA00023128"/>
    </source>
</evidence>
<gene>
    <name evidence="8" type="ORF">CDL15_Pgr004066</name>
</gene>
<name>A0A218XFA5_PUNGR</name>
<comment type="subcellular location">
    <subcellularLocation>
        <location evidence="1">Mitochondrion</location>
    </subcellularLocation>
</comment>
<dbReference type="EMBL" id="MTKT01001810">
    <property type="protein sequence ID" value="OWM83637.1"/>
    <property type="molecule type" value="Genomic_DNA"/>
</dbReference>
<dbReference type="SUPFAM" id="SSF52540">
    <property type="entry name" value="P-loop containing nucleoside triphosphate hydrolases"/>
    <property type="match status" value="1"/>
</dbReference>
<feature type="domain" description="G" evidence="7">
    <location>
        <begin position="146"/>
        <end position="216"/>
    </location>
</feature>
<keyword evidence="2" id="KW-0547">Nucleotide-binding</keyword>
<keyword evidence="3" id="KW-0378">Hydrolase</keyword>
<keyword evidence="4" id="KW-0809">Transit peptide</keyword>
<comment type="caution">
    <text evidence="8">The sequence shown here is derived from an EMBL/GenBank/DDBJ whole genome shotgun (WGS) entry which is preliminary data.</text>
</comment>
<accession>A0A218XFA5</accession>
<dbReference type="Gene3D" id="3.40.50.300">
    <property type="entry name" value="P-loop containing nucleotide triphosphate hydrolases"/>
    <property type="match status" value="1"/>
</dbReference>
<evidence type="ECO:0000256" key="4">
    <source>
        <dbReference type="ARBA" id="ARBA00022946"/>
    </source>
</evidence>
<dbReference type="AlphaFoldDB" id="A0A218XFA5"/>
<dbReference type="PANTHER" id="PTHR45782">
    <property type="entry name" value="MITOCHONDRIAL RIBOSOME-ASSOCIATED GTPASE 1"/>
    <property type="match status" value="1"/>
</dbReference>
<reference evidence="9" key="1">
    <citation type="journal article" date="2017" name="Plant J.">
        <title>The pomegranate (Punica granatum L.) genome and the genomics of punicalagin biosynthesis.</title>
        <authorList>
            <person name="Qin G."/>
            <person name="Xu C."/>
            <person name="Ming R."/>
            <person name="Tang H."/>
            <person name="Guyot R."/>
            <person name="Kramer E.M."/>
            <person name="Hu Y."/>
            <person name="Yi X."/>
            <person name="Qi Y."/>
            <person name="Xu X."/>
            <person name="Gao Z."/>
            <person name="Pan H."/>
            <person name="Jian J."/>
            <person name="Tian Y."/>
            <person name="Yue Z."/>
            <person name="Xu Y."/>
        </authorList>
    </citation>
    <scope>NUCLEOTIDE SEQUENCE [LARGE SCALE GENOMIC DNA]</scope>
    <source>
        <strain evidence="9">cv. Dabenzi</strain>
    </source>
</reference>
<dbReference type="InterPro" id="IPR027417">
    <property type="entry name" value="P-loop_NTPase"/>
</dbReference>
<dbReference type="GO" id="GO:0032543">
    <property type="term" value="P:mitochondrial translation"/>
    <property type="evidence" value="ECO:0007669"/>
    <property type="project" value="TreeGrafter"/>
</dbReference>
<dbReference type="Pfam" id="PF01926">
    <property type="entry name" value="MMR_HSR1"/>
    <property type="match status" value="1"/>
</dbReference>
<keyword evidence="5" id="KW-0496">Mitochondrion</keyword>
<dbReference type="PANTHER" id="PTHR45782:SF1">
    <property type="entry name" value="DAR GTPASE 2, MITOCHONDRIAL"/>
    <property type="match status" value="1"/>
</dbReference>
<dbReference type="GO" id="GO:0003924">
    <property type="term" value="F:GTPase activity"/>
    <property type="evidence" value="ECO:0007669"/>
    <property type="project" value="TreeGrafter"/>
</dbReference>
<dbReference type="CDD" id="cd01856">
    <property type="entry name" value="YlqF"/>
    <property type="match status" value="1"/>
</dbReference>
<evidence type="ECO:0000256" key="1">
    <source>
        <dbReference type="ARBA" id="ARBA00004173"/>
    </source>
</evidence>
<evidence type="ECO:0000259" key="7">
    <source>
        <dbReference type="Pfam" id="PF01926"/>
    </source>
</evidence>
<evidence type="ECO:0000313" key="9">
    <source>
        <dbReference type="Proteomes" id="UP000197138"/>
    </source>
</evidence>
<sequence length="388" mass="43124">MAAVTAILAGKVGGAVQQASRNRAAGWWYDPHMAAASRAIAERTPLVDLILEVRDARVGYHIPLSSQFDQLKDQPPSSKRVIVLNKMDLANGAEVKEWMSYMEHQKQICYGVNSHNRDNIKKFLNFLQAHMRQLKKIDYSSSTITMMLVGVPNVGKSALANSLHKVGRVGAAEKGKLKHATVSPLPCETKDISSFKIASNPNVYVLDTPGILPPVINETEICSKLALTGTIRDSLVGEKELAMYFLSMLNSSEEYKKWAELSSAQTGRMLADCEAACANREPIVICYAMGFNGFKSGSKQIQDFIVDDVRRTLYEEASSFQRKLAKSKDCMRLIELQLEALPEAFRVPLEFGDDSFVKVSKKLLNLYRTGRLGHYTLDSVPNHSHLIL</sequence>
<evidence type="ECO:0000256" key="3">
    <source>
        <dbReference type="ARBA" id="ARBA00022801"/>
    </source>
</evidence>
<dbReference type="Proteomes" id="UP000197138">
    <property type="component" value="Unassembled WGS sequence"/>
</dbReference>
<protein>
    <recommendedName>
        <fullName evidence="7">G domain-containing protein</fullName>
    </recommendedName>
</protein>